<keyword evidence="1" id="KW-0812">Transmembrane</keyword>
<dbReference type="EMBL" id="WTYS01000001">
    <property type="protein sequence ID" value="MXO56154.1"/>
    <property type="molecule type" value="Genomic_DNA"/>
</dbReference>
<keyword evidence="1" id="KW-0472">Membrane</keyword>
<feature type="transmembrane region" description="Helical" evidence="1">
    <location>
        <begin position="6"/>
        <end position="28"/>
    </location>
</feature>
<organism evidence="3 4">
    <name type="scientific">Pontixanthobacter gangjinensis</name>
    <dbReference type="NCBI Taxonomy" id="1028742"/>
    <lineage>
        <taxon>Bacteria</taxon>
        <taxon>Pseudomonadati</taxon>
        <taxon>Pseudomonadota</taxon>
        <taxon>Alphaproteobacteria</taxon>
        <taxon>Sphingomonadales</taxon>
        <taxon>Erythrobacteraceae</taxon>
        <taxon>Pontixanthobacter</taxon>
    </lineage>
</organism>
<dbReference type="GO" id="GO:0034220">
    <property type="term" value="P:monoatomic ion transmembrane transport"/>
    <property type="evidence" value="ECO:0007669"/>
    <property type="project" value="UniProtKB-KW"/>
</dbReference>
<keyword evidence="4" id="KW-1185">Reference proteome</keyword>
<dbReference type="Gene3D" id="1.10.287.70">
    <property type="match status" value="1"/>
</dbReference>
<protein>
    <submittedName>
        <fullName evidence="3">Two pore domain potassium channel family protein</fullName>
    </submittedName>
</protein>
<keyword evidence="3" id="KW-0813">Transport</keyword>
<reference evidence="3 4" key="1">
    <citation type="submission" date="2019-12" db="EMBL/GenBank/DDBJ databases">
        <title>Genomic-based taxomic classification of the family Erythrobacteraceae.</title>
        <authorList>
            <person name="Xu L."/>
        </authorList>
    </citation>
    <scope>NUCLEOTIDE SEQUENCE [LARGE SCALE GENOMIC DNA]</scope>
    <source>
        <strain evidence="3 4">JCM 17802</strain>
    </source>
</reference>
<evidence type="ECO:0000313" key="3">
    <source>
        <dbReference type="EMBL" id="MXO56154.1"/>
    </source>
</evidence>
<proteinExistence type="predicted"/>
<keyword evidence="3" id="KW-0407">Ion channel</keyword>
<feature type="transmembrane region" description="Helical" evidence="1">
    <location>
        <begin position="119"/>
        <end position="137"/>
    </location>
</feature>
<evidence type="ECO:0000256" key="1">
    <source>
        <dbReference type="SAM" id="Phobius"/>
    </source>
</evidence>
<sequence>MLLVTFLIAMTLVALTFVMHFAILKFLAREIRNEGSRLKWPLLTVTFSLFVAHLLEVLLYALAFLAIDMAGIGGLQGAVHSSHATLADHFYFSIASYTTLGIGDIVPLGSIRLVAGFEALNGLVLIAWSASFTYLMMERLWRIDGDE</sequence>
<accession>A0A6I4SKH4</accession>
<dbReference type="SUPFAM" id="SSF81324">
    <property type="entry name" value="Voltage-gated potassium channels"/>
    <property type="match status" value="1"/>
</dbReference>
<gene>
    <name evidence="3" type="ORF">GRI36_04595</name>
</gene>
<dbReference type="Pfam" id="PF07885">
    <property type="entry name" value="Ion_trans_2"/>
    <property type="match status" value="1"/>
</dbReference>
<dbReference type="AlphaFoldDB" id="A0A6I4SKH4"/>
<name>A0A6I4SKH4_9SPHN</name>
<comment type="caution">
    <text evidence="3">The sequence shown here is derived from an EMBL/GenBank/DDBJ whole genome shotgun (WGS) entry which is preliminary data.</text>
</comment>
<dbReference type="InterPro" id="IPR013099">
    <property type="entry name" value="K_chnl_dom"/>
</dbReference>
<dbReference type="Proteomes" id="UP000468943">
    <property type="component" value="Unassembled WGS sequence"/>
</dbReference>
<keyword evidence="1" id="KW-1133">Transmembrane helix</keyword>
<dbReference type="RefSeq" id="WP_160597385.1">
    <property type="nucleotide sequence ID" value="NZ_WTYS01000001.1"/>
</dbReference>
<feature type="domain" description="Potassium channel" evidence="2">
    <location>
        <begin position="55"/>
        <end position="132"/>
    </location>
</feature>
<feature type="transmembrane region" description="Helical" evidence="1">
    <location>
        <begin position="40"/>
        <end position="67"/>
    </location>
</feature>
<evidence type="ECO:0000313" key="4">
    <source>
        <dbReference type="Proteomes" id="UP000468943"/>
    </source>
</evidence>
<keyword evidence="3" id="KW-0406">Ion transport</keyword>
<evidence type="ECO:0000259" key="2">
    <source>
        <dbReference type="Pfam" id="PF07885"/>
    </source>
</evidence>
<dbReference type="OrthoDB" id="2974133at2"/>